<proteinExistence type="evidence at transcript level"/>
<keyword evidence="1" id="KW-0732">Signal</keyword>
<dbReference type="InterPro" id="IPR009030">
    <property type="entry name" value="Growth_fac_rcpt_cys_sf"/>
</dbReference>
<dbReference type="SUPFAM" id="SSF57184">
    <property type="entry name" value="Growth factor receptor domain"/>
    <property type="match status" value="1"/>
</dbReference>
<evidence type="ECO:0000256" key="1">
    <source>
        <dbReference type="SAM" id="SignalP"/>
    </source>
</evidence>
<dbReference type="Gene3D" id="4.10.40.20">
    <property type="match status" value="1"/>
</dbReference>
<evidence type="ECO:0000313" key="2">
    <source>
        <dbReference type="EMBL" id="JAG91711.1"/>
    </source>
</evidence>
<feature type="signal peptide" evidence="1">
    <location>
        <begin position="1"/>
        <end position="20"/>
    </location>
</feature>
<dbReference type="EMBL" id="GBZX01001029">
    <property type="protein sequence ID" value="JAG91711.1"/>
    <property type="molecule type" value="mRNA"/>
</dbReference>
<accession>A0A0C9RVX4</accession>
<feature type="chain" id="PRO_5002212505" evidence="1">
    <location>
        <begin position="21"/>
        <end position="105"/>
    </location>
</feature>
<name>A0A0C9RVX4_AMBAM</name>
<protein>
    <submittedName>
        <fullName evidence="2">Putative insulin-like growth factor binding protein-related protein 6 long</fullName>
    </submittedName>
</protein>
<dbReference type="AlphaFoldDB" id="A0A0C9RVX4"/>
<sequence>MKTALILTLVLIVTAVCVSATSPPSCWCAPDTCHSVAHCPCGTHKDYCDCCDQCNACPGDECTKISKEPCSEDHHCIPDNPELGFENGGKGHCKPLNETTTEHHA</sequence>
<organism evidence="2">
    <name type="scientific">Amblyomma americanum</name>
    <name type="common">Lone star tick</name>
    <dbReference type="NCBI Taxonomy" id="6943"/>
    <lineage>
        <taxon>Eukaryota</taxon>
        <taxon>Metazoa</taxon>
        <taxon>Ecdysozoa</taxon>
        <taxon>Arthropoda</taxon>
        <taxon>Chelicerata</taxon>
        <taxon>Arachnida</taxon>
        <taxon>Acari</taxon>
        <taxon>Parasitiformes</taxon>
        <taxon>Ixodida</taxon>
        <taxon>Ixodoidea</taxon>
        <taxon>Ixodidae</taxon>
        <taxon>Amblyomminae</taxon>
        <taxon>Amblyomma</taxon>
    </lineage>
</organism>
<reference evidence="2" key="1">
    <citation type="journal article" date="2015" name="PLoS ONE">
        <title>An Insight into the Sialome of the Lone Star Tick, Amblyomma americanum, with a Glimpse on Its Time Dependent Gene Expression.</title>
        <authorList>
            <person name="Karim S."/>
            <person name="Ribeiro J.M."/>
        </authorList>
    </citation>
    <scope>NUCLEOTIDE SEQUENCE</scope>
    <source>
        <tissue evidence="2">Salivary gland</tissue>
    </source>
</reference>